<protein>
    <submittedName>
        <fullName evidence="1">Uncharacterized protein</fullName>
    </submittedName>
</protein>
<evidence type="ECO:0000313" key="1">
    <source>
        <dbReference type="EMBL" id="VAW35027.1"/>
    </source>
</evidence>
<proteinExistence type="predicted"/>
<organism evidence="1">
    <name type="scientific">hydrothermal vent metagenome</name>
    <dbReference type="NCBI Taxonomy" id="652676"/>
    <lineage>
        <taxon>unclassified sequences</taxon>
        <taxon>metagenomes</taxon>
        <taxon>ecological metagenomes</taxon>
    </lineage>
</organism>
<dbReference type="AlphaFoldDB" id="A0A3B0VA11"/>
<gene>
    <name evidence="1" type="ORF">MNBD_CHLOROFLEXI01-3188</name>
</gene>
<accession>A0A3B0VA11</accession>
<dbReference type="EMBL" id="UOEU01000566">
    <property type="protein sequence ID" value="VAW35027.1"/>
    <property type="molecule type" value="Genomic_DNA"/>
</dbReference>
<reference evidence="1" key="1">
    <citation type="submission" date="2018-06" db="EMBL/GenBank/DDBJ databases">
        <authorList>
            <person name="Zhirakovskaya E."/>
        </authorList>
    </citation>
    <scope>NUCLEOTIDE SEQUENCE</scope>
</reference>
<sequence>MVVAKTETVQNIGMVRYFDKLSTGFRASTFTILCHAEVLRSIPLT</sequence>
<name>A0A3B0VA11_9ZZZZ</name>